<reference evidence="1 2" key="1">
    <citation type="journal article" date="2010" name="Stand. Genomic Sci.">
        <title>Complete genome sequence of Ilyobacter polytropus type strain (CuHbu1).</title>
        <authorList>
            <person name="Sikorski J."/>
            <person name="Chertkov O."/>
            <person name="Lapidus A."/>
            <person name="Nolan M."/>
            <person name="Lucas S."/>
            <person name="Del Rio T.G."/>
            <person name="Tice H."/>
            <person name="Cheng J.F."/>
            <person name="Tapia R."/>
            <person name="Han C."/>
            <person name="Goodwin L."/>
            <person name="Pitluck S."/>
            <person name="Liolios K."/>
            <person name="Ivanova N."/>
            <person name="Mavromatis K."/>
            <person name="Mikhailova N."/>
            <person name="Pati A."/>
            <person name="Chen A."/>
            <person name="Palaniappan K."/>
            <person name="Land M."/>
            <person name="Hauser L."/>
            <person name="Chang Y.J."/>
            <person name="Jeffries C.D."/>
            <person name="Brambilla E."/>
            <person name="Yasawong M."/>
            <person name="Rohde M."/>
            <person name="Pukall R."/>
            <person name="Spring S."/>
            <person name="Goker M."/>
            <person name="Woyke T."/>
            <person name="Bristow J."/>
            <person name="Eisen J.A."/>
            <person name="Markowitz V."/>
            <person name="Hugenholtz P."/>
            <person name="Kyrpides N.C."/>
            <person name="Klenk H.P."/>
        </authorList>
    </citation>
    <scope>NUCLEOTIDE SEQUENCE [LARGE SCALE GENOMIC DNA]</scope>
    <source>
        <strain evidence="2">ATCC 51220 / DSM 2926 / LMG 16218 / CuHBu1</strain>
        <plasmid evidence="2">pILYOP01</plasmid>
    </source>
</reference>
<protein>
    <submittedName>
        <fullName evidence="1">Uncharacterized protein</fullName>
    </submittedName>
</protein>
<evidence type="ECO:0000313" key="1">
    <source>
        <dbReference type="EMBL" id="ADO83795.1"/>
    </source>
</evidence>
<accession>E3HBI0</accession>
<proteinExistence type="predicted"/>
<keyword evidence="2" id="KW-1185">Reference proteome</keyword>
<organism evidence="1 2">
    <name type="scientific">Ilyobacter polytropus (strain ATCC 51220 / DSM 2926 / LMG 16218 / CuHBu1)</name>
    <dbReference type="NCBI Taxonomy" id="572544"/>
    <lineage>
        <taxon>Bacteria</taxon>
        <taxon>Fusobacteriati</taxon>
        <taxon>Fusobacteriota</taxon>
        <taxon>Fusobacteriia</taxon>
        <taxon>Fusobacteriales</taxon>
        <taxon>Fusobacteriaceae</taxon>
        <taxon>Ilyobacter</taxon>
    </lineage>
</organism>
<sequence length="350" mass="41143">MKIIIYFIIFTLSCLPAKSEIPIIIKDSNGKITYEKDRNGNIIKKDFFSFKYDDLGRIIFLDDGDITMTYAYNDNPDNSTDVTVVMREKSKRRDFSYKIIKKETPTMKTEEIHGRTVAFHSGFSQNKLLFSKETLLDEKGKPFEILEKEYVRRIGKDSTLYFMKYPIIRRFTRKVPTRKRGWSEISYTTNEEGYYSVRKGKNFVNYTTEAIYRPQSFITGNGIGVTVKVYNPKGRLDFVESNGRRFSYNYFYIGKNEKRHIERLEIINSGTLLETLYYTYPDGYIDPEKKLDPKTKVVEENDTSEENETVSVLGDFKSIDLSKNTSTKKIAQDLEVPIYKKEVRFRRYDQ</sequence>
<name>E3HBI0_ILYPC</name>
<dbReference type="Proteomes" id="UP000006875">
    <property type="component" value="Plasmid pILYOP01"/>
</dbReference>
<geneLocation type="plasmid" evidence="1 2">
    <name>pILYOP01</name>
</geneLocation>
<keyword evidence="1" id="KW-0614">Plasmid</keyword>
<dbReference type="HOGENOM" id="CLU_791750_0_0_0"/>
<dbReference type="RefSeq" id="WP_013388457.1">
    <property type="nucleotide sequence ID" value="NC_014633.1"/>
</dbReference>
<evidence type="ECO:0000313" key="2">
    <source>
        <dbReference type="Proteomes" id="UP000006875"/>
    </source>
</evidence>
<gene>
    <name evidence="1" type="ordered locus">Ilyop_2024</name>
</gene>
<dbReference type="AlphaFoldDB" id="E3HBI0"/>
<dbReference type="KEGG" id="ipo:Ilyop_2024"/>
<dbReference type="EMBL" id="CP002282">
    <property type="protein sequence ID" value="ADO83795.1"/>
    <property type="molecule type" value="Genomic_DNA"/>
</dbReference>
<dbReference type="OrthoDB" id="4981820at2"/>